<evidence type="ECO:0000313" key="3">
    <source>
        <dbReference type="Proteomes" id="UP001610990"/>
    </source>
</evidence>
<feature type="transmembrane region" description="Helical" evidence="1">
    <location>
        <begin position="83"/>
        <end position="100"/>
    </location>
</feature>
<organism evidence="2 3">
    <name type="scientific">Streptomyces celluloflavus</name>
    <dbReference type="NCBI Taxonomy" id="58344"/>
    <lineage>
        <taxon>Bacteria</taxon>
        <taxon>Bacillati</taxon>
        <taxon>Actinomycetota</taxon>
        <taxon>Actinomycetes</taxon>
        <taxon>Kitasatosporales</taxon>
        <taxon>Streptomycetaceae</taxon>
        <taxon>Streptomyces</taxon>
    </lineage>
</organism>
<keyword evidence="3" id="KW-1185">Reference proteome</keyword>
<dbReference type="RefSeq" id="WP_397675841.1">
    <property type="nucleotide sequence ID" value="NZ_JBIRGH010000027.1"/>
</dbReference>
<protein>
    <submittedName>
        <fullName evidence="2">Uncharacterized protein</fullName>
    </submittedName>
</protein>
<evidence type="ECO:0000256" key="1">
    <source>
        <dbReference type="SAM" id="Phobius"/>
    </source>
</evidence>
<sequence length="134" mass="15051">MAVFLCRQVHRCVLRRMGGRRAGRPAGHDPSRPEDFHAKLSFWDSFLKWLSAGPWTFAWVGLPSLLLLLLISGRSARMESGEFRLLASGLFMIPMLWSLLFAPGAVWLLVPAAQILFTFWLMPLPAKGGASEQR</sequence>
<comment type="caution">
    <text evidence="2">The sequence shown here is derived from an EMBL/GenBank/DDBJ whole genome shotgun (WGS) entry which is preliminary data.</text>
</comment>
<feature type="transmembrane region" description="Helical" evidence="1">
    <location>
        <begin position="52"/>
        <end position="71"/>
    </location>
</feature>
<keyword evidence="1" id="KW-1133">Transmembrane helix</keyword>
<keyword evidence="1" id="KW-0472">Membrane</keyword>
<proteinExistence type="predicted"/>
<keyword evidence="1" id="KW-0812">Transmembrane</keyword>
<dbReference type="Proteomes" id="UP001610990">
    <property type="component" value="Unassembled WGS sequence"/>
</dbReference>
<dbReference type="EMBL" id="JBIRGH010000027">
    <property type="protein sequence ID" value="MFH8588875.1"/>
    <property type="molecule type" value="Genomic_DNA"/>
</dbReference>
<name>A0ABW7RLA9_9ACTN</name>
<accession>A0ABW7RLA9</accession>
<reference evidence="2 3" key="1">
    <citation type="submission" date="2024-10" db="EMBL/GenBank/DDBJ databases">
        <title>The Natural Products Discovery Center: Release of the First 8490 Sequenced Strains for Exploring Actinobacteria Biosynthetic Diversity.</title>
        <authorList>
            <person name="Kalkreuter E."/>
            <person name="Kautsar S.A."/>
            <person name="Yang D."/>
            <person name="Bader C.D."/>
            <person name="Teijaro C.N."/>
            <person name="Fluegel L."/>
            <person name="Davis C.M."/>
            <person name="Simpson J.R."/>
            <person name="Lauterbach L."/>
            <person name="Steele A.D."/>
            <person name="Gui C."/>
            <person name="Meng S."/>
            <person name="Li G."/>
            <person name="Viehrig K."/>
            <person name="Ye F."/>
            <person name="Su P."/>
            <person name="Kiefer A.F."/>
            <person name="Nichols A."/>
            <person name="Cepeda A.J."/>
            <person name="Yan W."/>
            <person name="Fan B."/>
            <person name="Jiang Y."/>
            <person name="Adhikari A."/>
            <person name="Zheng C.-J."/>
            <person name="Schuster L."/>
            <person name="Cowan T.M."/>
            <person name="Smanski M.J."/>
            <person name="Chevrette M.G."/>
            <person name="De Carvalho L.P.S."/>
            <person name="Shen B."/>
        </authorList>
    </citation>
    <scope>NUCLEOTIDE SEQUENCE [LARGE SCALE GENOMIC DNA]</scope>
    <source>
        <strain evidence="2 3">NPDC018013</strain>
    </source>
</reference>
<gene>
    <name evidence="2" type="ORF">ACH4GP_31590</name>
</gene>
<evidence type="ECO:0000313" key="2">
    <source>
        <dbReference type="EMBL" id="MFH8588875.1"/>
    </source>
</evidence>